<gene>
    <name evidence="2" type="ORF">EJB05_36008</name>
</gene>
<feature type="region of interest" description="Disordered" evidence="1">
    <location>
        <begin position="246"/>
        <end position="307"/>
    </location>
</feature>
<reference evidence="2 3" key="1">
    <citation type="journal article" date="2019" name="Sci. Rep.">
        <title>A high-quality genome of Eragrostis curvula grass provides insights into Poaceae evolution and supports new strategies to enhance forage quality.</title>
        <authorList>
            <person name="Carballo J."/>
            <person name="Santos B.A.C.M."/>
            <person name="Zappacosta D."/>
            <person name="Garbus I."/>
            <person name="Selva J.P."/>
            <person name="Gallo C.A."/>
            <person name="Diaz A."/>
            <person name="Albertini E."/>
            <person name="Caccamo M."/>
            <person name="Echenique V."/>
        </authorList>
    </citation>
    <scope>NUCLEOTIDE SEQUENCE [LARGE SCALE GENOMIC DNA]</scope>
    <source>
        <strain evidence="3">cv. Victoria</strain>
        <tissue evidence="2">Leaf</tissue>
    </source>
</reference>
<protein>
    <submittedName>
        <fullName evidence="2">Uncharacterized protein</fullName>
    </submittedName>
</protein>
<feature type="compositionally biased region" description="Basic and acidic residues" evidence="1">
    <location>
        <begin position="267"/>
        <end position="283"/>
    </location>
</feature>
<proteinExistence type="predicted"/>
<feature type="compositionally biased region" description="Polar residues" evidence="1">
    <location>
        <begin position="286"/>
        <end position="302"/>
    </location>
</feature>
<organism evidence="2 3">
    <name type="scientific">Eragrostis curvula</name>
    <name type="common">weeping love grass</name>
    <dbReference type="NCBI Taxonomy" id="38414"/>
    <lineage>
        <taxon>Eukaryota</taxon>
        <taxon>Viridiplantae</taxon>
        <taxon>Streptophyta</taxon>
        <taxon>Embryophyta</taxon>
        <taxon>Tracheophyta</taxon>
        <taxon>Spermatophyta</taxon>
        <taxon>Magnoliopsida</taxon>
        <taxon>Liliopsida</taxon>
        <taxon>Poales</taxon>
        <taxon>Poaceae</taxon>
        <taxon>PACMAD clade</taxon>
        <taxon>Chloridoideae</taxon>
        <taxon>Eragrostideae</taxon>
        <taxon>Eragrostidinae</taxon>
        <taxon>Eragrostis</taxon>
    </lineage>
</organism>
<evidence type="ECO:0000256" key="1">
    <source>
        <dbReference type="SAM" id="MobiDB-lite"/>
    </source>
</evidence>
<accession>A0A5J9U8A3</accession>
<dbReference type="EMBL" id="RWGY01000029">
    <property type="protein sequence ID" value="TVU19833.1"/>
    <property type="molecule type" value="Genomic_DNA"/>
</dbReference>
<feature type="region of interest" description="Disordered" evidence="1">
    <location>
        <begin position="354"/>
        <end position="377"/>
    </location>
</feature>
<comment type="caution">
    <text evidence="2">The sequence shown here is derived from an EMBL/GenBank/DDBJ whole genome shotgun (WGS) entry which is preliminary data.</text>
</comment>
<dbReference type="AlphaFoldDB" id="A0A5J9U8A3"/>
<dbReference type="Proteomes" id="UP000324897">
    <property type="component" value="Chromosome 7"/>
</dbReference>
<evidence type="ECO:0000313" key="2">
    <source>
        <dbReference type="EMBL" id="TVU19833.1"/>
    </source>
</evidence>
<name>A0A5J9U8A3_9POAL</name>
<sequence length="389" mass="40831">LCAWSRALAATQPPVRGCPRTFDRSTVKHSNLYKEPHKVLSRDHHPSILSKLHGLPPGSCSFPASLSPPPMTSAPASFGALANSGPVALSFGSSFLGGGSRLKTMAPSSLPLSPSSCFNAASGFLESPILLTPSLFPSPTTGAFPSEPFNWMGTTENLQDSVKEEQQRQGFDFTFQPAVSVQPATMAGATQAESFPQSSMLMAPLGGLGDSSYNNEPQPWSYQQEQAAMDFNAPPFEAPSSVAATQPADHLHGGYGAAAPAGFREQQTSRRTSDDGAANDEHSFGAQLSGTPVATPENSSAGSFADDDINGAASYNQGGVVMRPAPVQAAADQSGAGFALSGFGDTMASSYAYASHEQQQQSDGMYSYASRTKDEPSDDMAFFEQPFLF</sequence>
<keyword evidence="3" id="KW-1185">Reference proteome</keyword>
<evidence type="ECO:0000313" key="3">
    <source>
        <dbReference type="Proteomes" id="UP000324897"/>
    </source>
</evidence>
<feature type="non-terminal residue" evidence="2">
    <location>
        <position position="1"/>
    </location>
</feature>